<dbReference type="HOGENOM" id="CLU_069356_46_0_11"/>
<evidence type="ECO:0000313" key="5">
    <source>
        <dbReference type="EMBL" id="EEZ62114.1"/>
    </source>
</evidence>
<dbReference type="InterPro" id="IPR050624">
    <property type="entry name" value="HTH-type_Tx_Regulator"/>
</dbReference>
<accession>D0WEH6</accession>
<keyword evidence="1 2" id="KW-0238">DNA-binding</keyword>
<proteinExistence type="predicted"/>
<dbReference type="STRING" id="649764.HMPREF0762_00206"/>
<dbReference type="Gene3D" id="1.10.10.60">
    <property type="entry name" value="Homeodomain-like"/>
    <property type="match status" value="1"/>
</dbReference>
<comment type="caution">
    <text evidence="5">The sequence shown here is derived from an EMBL/GenBank/DDBJ whole genome shotgun (WGS) entry which is preliminary data.</text>
</comment>
<keyword evidence="6" id="KW-1185">Reference proteome</keyword>
<evidence type="ECO:0000256" key="2">
    <source>
        <dbReference type="PROSITE-ProRule" id="PRU00335"/>
    </source>
</evidence>
<evidence type="ECO:0000256" key="1">
    <source>
        <dbReference type="ARBA" id="ARBA00023125"/>
    </source>
</evidence>
<protein>
    <submittedName>
        <fullName evidence="5">Transcriptional regulator, TetR family</fullName>
    </submittedName>
</protein>
<dbReference type="EMBL" id="ACUX02000004">
    <property type="protein sequence ID" value="EEZ62114.1"/>
    <property type="molecule type" value="Genomic_DNA"/>
</dbReference>
<dbReference type="PROSITE" id="PS50977">
    <property type="entry name" value="HTH_TETR_2"/>
    <property type="match status" value="1"/>
</dbReference>
<reference evidence="5" key="1">
    <citation type="submission" date="2009-10" db="EMBL/GenBank/DDBJ databases">
        <authorList>
            <person name="Weinstock G."/>
            <person name="Sodergren E."/>
            <person name="Clifton S."/>
            <person name="Fulton L."/>
            <person name="Fulton B."/>
            <person name="Courtney L."/>
            <person name="Fronick C."/>
            <person name="Harrison M."/>
            <person name="Strong C."/>
            <person name="Farmer C."/>
            <person name="Delahaunty K."/>
            <person name="Markovic C."/>
            <person name="Hall O."/>
            <person name="Minx P."/>
            <person name="Tomlinson C."/>
            <person name="Mitreva M."/>
            <person name="Nelson J."/>
            <person name="Hou S."/>
            <person name="Wollam A."/>
            <person name="Pepin K.H."/>
            <person name="Johnson M."/>
            <person name="Bhonagiri V."/>
            <person name="Nash W.E."/>
            <person name="Warren W."/>
            <person name="Chinwalla A."/>
            <person name="Mardis E.R."/>
            <person name="Wilson R.K."/>
        </authorList>
    </citation>
    <scope>NUCLEOTIDE SEQUENCE [LARGE SCALE GENOMIC DNA]</scope>
    <source>
        <strain evidence="5">ATCC 700122</strain>
    </source>
</reference>
<evidence type="ECO:0000256" key="3">
    <source>
        <dbReference type="SAM" id="MobiDB-lite"/>
    </source>
</evidence>
<evidence type="ECO:0000259" key="4">
    <source>
        <dbReference type="PROSITE" id="PS50977"/>
    </source>
</evidence>
<dbReference type="InterPro" id="IPR009057">
    <property type="entry name" value="Homeodomain-like_sf"/>
</dbReference>
<dbReference type="InterPro" id="IPR001647">
    <property type="entry name" value="HTH_TetR"/>
</dbReference>
<dbReference type="eggNOG" id="COG1309">
    <property type="taxonomic scope" value="Bacteria"/>
</dbReference>
<sequence length="233" mass="27228">MSFYSCFLLGYHDEKKARRLDCEAGEDREAMTQPRVPRQKRSTQMKERVAQAALELFSESGYYDVTTNEIARHAGVSIGTLYSYYEDKRDIYRDLVDKLYRNVLDRMVPEEVTPDNSPFDVICKYVTIVLESHACMTDFQKQITALSYQDEEFRKLEEAGRSFASEKVEELIMNYGEYLQVDDLETTSFIVRTTLEAIIHEHMFFPNDLDTQRVIDETSKVIYRYLFCDAPAS</sequence>
<feature type="region of interest" description="Disordered" evidence="3">
    <location>
        <begin position="25"/>
        <end position="44"/>
    </location>
</feature>
<organism evidence="5 6">
    <name type="scientific">Slackia exigua (strain ATCC 700122 / DSM 15923 / CIP 105133 / JCM 11022 / KCTC 5966 / S-7)</name>
    <dbReference type="NCBI Taxonomy" id="649764"/>
    <lineage>
        <taxon>Bacteria</taxon>
        <taxon>Bacillati</taxon>
        <taxon>Actinomycetota</taxon>
        <taxon>Coriobacteriia</taxon>
        <taxon>Eggerthellales</taxon>
        <taxon>Eggerthellaceae</taxon>
        <taxon>Slackia</taxon>
    </lineage>
</organism>
<dbReference type="AlphaFoldDB" id="D0WEH6"/>
<evidence type="ECO:0000313" key="6">
    <source>
        <dbReference type="Proteomes" id="UP000006001"/>
    </source>
</evidence>
<dbReference type="PRINTS" id="PR00455">
    <property type="entry name" value="HTHTETR"/>
</dbReference>
<feature type="DNA-binding region" description="H-T-H motif" evidence="2">
    <location>
        <begin position="66"/>
        <end position="85"/>
    </location>
</feature>
<dbReference type="Gene3D" id="1.10.357.10">
    <property type="entry name" value="Tetracycline Repressor, domain 2"/>
    <property type="match status" value="1"/>
</dbReference>
<feature type="domain" description="HTH tetR-type" evidence="4">
    <location>
        <begin position="43"/>
        <end position="103"/>
    </location>
</feature>
<name>D0WEH6_SLAES</name>
<dbReference type="SUPFAM" id="SSF46689">
    <property type="entry name" value="Homeodomain-like"/>
    <property type="match status" value="1"/>
</dbReference>
<dbReference type="GO" id="GO:0003677">
    <property type="term" value="F:DNA binding"/>
    <property type="evidence" value="ECO:0007669"/>
    <property type="project" value="UniProtKB-UniRule"/>
</dbReference>
<dbReference type="PANTHER" id="PTHR43479:SF11">
    <property type="entry name" value="ACREF_ENVCD OPERON REPRESSOR-RELATED"/>
    <property type="match status" value="1"/>
</dbReference>
<dbReference type="Pfam" id="PF00440">
    <property type="entry name" value="TetR_N"/>
    <property type="match status" value="1"/>
</dbReference>
<dbReference type="PANTHER" id="PTHR43479">
    <property type="entry name" value="ACREF/ENVCD OPERON REPRESSOR-RELATED"/>
    <property type="match status" value="1"/>
</dbReference>
<gene>
    <name evidence="5" type="ORF">HMPREF0762_00206</name>
</gene>
<dbReference type="Proteomes" id="UP000006001">
    <property type="component" value="Unassembled WGS sequence"/>
</dbReference>